<evidence type="ECO:0000259" key="3">
    <source>
        <dbReference type="Pfam" id="PF26360"/>
    </source>
</evidence>
<accession>A0ABT5GA35</accession>
<feature type="signal peptide" evidence="2">
    <location>
        <begin position="1"/>
        <end position="24"/>
    </location>
</feature>
<dbReference type="EMBL" id="JAJHZM010000007">
    <property type="protein sequence ID" value="MDC4181812.1"/>
    <property type="molecule type" value="Genomic_DNA"/>
</dbReference>
<feature type="domain" description="IgG-blocking virulence" evidence="3">
    <location>
        <begin position="276"/>
        <end position="475"/>
    </location>
</feature>
<dbReference type="InterPro" id="IPR030941">
    <property type="entry name" value="Predic_Ig_block"/>
</dbReference>
<organism evidence="5 6">
    <name type="scientific">Mycoplasma bradburyae</name>
    <dbReference type="NCBI Taxonomy" id="2963128"/>
    <lineage>
        <taxon>Bacteria</taxon>
        <taxon>Bacillati</taxon>
        <taxon>Mycoplasmatota</taxon>
        <taxon>Mollicutes</taxon>
        <taxon>Mycoplasmataceae</taxon>
        <taxon>Mycoplasma</taxon>
    </lineage>
</organism>
<evidence type="ECO:0000313" key="6">
    <source>
        <dbReference type="Proteomes" id="UP001220940"/>
    </source>
</evidence>
<protein>
    <submittedName>
        <fullName evidence="5">Immunoglobulin-blocking virulence protein</fullName>
    </submittedName>
</protein>
<feature type="compositionally biased region" description="Pro residues" evidence="1">
    <location>
        <begin position="94"/>
        <end position="107"/>
    </location>
</feature>
<evidence type="ECO:0000256" key="2">
    <source>
        <dbReference type="SAM" id="SignalP"/>
    </source>
</evidence>
<dbReference type="Pfam" id="PF26364">
    <property type="entry name" value="MIB_M2"/>
    <property type="match status" value="1"/>
</dbReference>
<dbReference type="RefSeq" id="WP_272416734.1">
    <property type="nucleotide sequence ID" value="NZ_CP101414.1"/>
</dbReference>
<dbReference type="Proteomes" id="UP001220940">
    <property type="component" value="Unassembled WGS sequence"/>
</dbReference>
<gene>
    <name evidence="5" type="ORF">LNO68_01245</name>
</gene>
<dbReference type="InterPro" id="IPR030942">
    <property type="entry name" value="Mycoplas_M_dom"/>
</dbReference>
<dbReference type="NCBIfam" id="TIGR04526">
    <property type="entry name" value="predic_Ig_block"/>
    <property type="match status" value="1"/>
</dbReference>
<name>A0ABT5GA35_9MOLU</name>
<evidence type="ECO:0000313" key="5">
    <source>
        <dbReference type="EMBL" id="MDC4181812.1"/>
    </source>
</evidence>
<dbReference type="Pfam" id="PF26360">
    <property type="entry name" value="MIB_M1"/>
    <property type="match status" value="1"/>
</dbReference>
<feature type="domain" description="Mycoplasma immunoglobulin binding protein M2" evidence="4">
    <location>
        <begin position="492"/>
        <end position="657"/>
    </location>
</feature>
<sequence length="710" mass="80786">MLNSKKRKIIKLAALSATSLVVGAGSTLGIIYNSSKAESRTNLVKRSNEIKLDNDTAGTSDSYNSNRDFNLEKKPKKPDNKPVADKPLPKEPEPQPQPEPQPEPQPDPEPEVPSNLADDTPIEYVTYDHEDYGLDKEAPMQPNDPSKAVLSDEEARVVYAKSRESVNKIKNALENAVRSGNSVEARETLRKETGYDGNKDFFDAIWDKLFIRTYKRNGQDVRYIDLLLESLNSYNNDSFIMSEAKANRQIKFYVNLDGSANFAFGYRKEDDNPYIRYYRKVNEHRVLGNNDPNKWGIQNSRDILSGHFDGWKMTDATSTFVNNKEYGINNDDGIEVRHYTPENRDNDYFKNKQDLNVFVLDVDNSKGYDKFMNFLKKVKEKEPNKKIGVVLKNVGKKNTTRDVYDIIKSLPDNVETLTVFLEGADTTSLLGLEGRHLRELNLFTTGTVNTDLWGINPLAIKNINFIPSTIAYNVGGFNPYEKGATIASTPIFSTLKFDRNDDYKRVQEGLDIAKNRRSERIFQGNHQGEGAKPVFWDFADAPIIRNLKNLNVHDAELRKVRLSGQLIDSDEKGNTYVTYNLDEFNHSQWTAAMQYKPEYEKKYISFGRGTEIQQPQTLILKGDESTLQKKGLEDLLTFVKYASNSYAFKKAIVTSKFLAQQITDAVRSQRNDIQVTVAKPEQLEKFKIKKFEIDKSLNAIGKPLNKVATN</sequence>
<proteinExistence type="predicted"/>
<dbReference type="InterPro" id="IPR058860">
    <property type="entry name" value="MIB_M2"/>
</dbReference>
<feature type="compositionally biased region" description="Basic and acidic residues" evidence="1">
    <location>
        <begin position="69"/>
        <end position="93"/>
    </location>
</feature>
<keyword evidence="2" id="KW-0732">Signal</keyword>
<keyword evidence="6" id="KW-1185">Reference proteome</keyword>
<feature type="compositionally biased region" description="Polar residues" evidence="1">
    <location>
        <begin position="56"/>
        <end position="68"/>
    </location>
</feature>
<reference evidence="5" key="1">
    <citation type="submission" date="2021-11" db="EMBL/GenBank/DDBJ databases">
        <title>Description of Mycoplasma bradburyaesp. nov.from sea birds: a tribute to a great mycoplasmologist.</title>
        <authorList>
            <person name="Ramirez A.S."/>
            <person name="Poveda C."/>
            <person name="Suarez-Perez A."/>
            <person name="Rosales R.S."/>
            <person name="Dijkman R."/>
            <person name="Feberwee A."/>
            <person name="Spergser J."/>
            <person name="Szostak M.P."/>
            <person name="Ressel L."/>
            <person name="Calabuig P."/>
            <person name="Catania S."/>
            <person name="Gobbo F."/>
            <person name="Timofte D."/>
            <person name="Poveda J.B."/>
        </authorList>
    </citation>
    <scope>NUCLEOTIDE SEQUENCE [LARGE SCALE GENOMIC DNA]</scope>
    <source>
        <strain evidence="5">T158</strain>
    </source>
</reference>
<evidence type="ECO:0000256" key="1">
    <source>
        <dbReference type="SAM" id="MobiDB-lite"/>
    </source>
</evidence>
<evidence type="ECO:0000259" key="4">
    <source>
        <dbReference type="Pfam" id="PF26364"/>
    </source>
</evidence>
<dbReference type="NCBIfam" id="TIGR04524">
    <property type="entry name" value="mycoplas_M_dom"/>
    <property type="match status" value="1"/>
</dbReference>
<feature type="chain" id="PRO_5046075838" evidence="2">
    <location>
        <begin position="25"/>
        <end position="710"/>
    </location>
</feature>
<feature type="region of interest" description="Disordered" evidence="1">
    <location>
        <begin position="46"/>
        <end position="117"/>
    </location>
</feature>
<comment type="caution">
    <text evidence="5">The sequence shown here is derived from an EMBL/GenBank/DDBJ whole genome shotgun (WGS) entry which is preliminary data.</text>
</comment>